<evidence type="ECO:0000313" key="3">
    <source>
        <dbReference type="Proteomes" id="UP000062788"/>
    </source>
</evidence>
<dbReference type="Proteomes" id="UP000062788">
    <property type="component" value="Unassembled WGS sequence"/>
</dbReference>
<reference evidence="2 4" key="2">
    <citation type="submission" date="2017-04" db="EMBL/GenBank/DDBJ databases">
        <authorList>
            <person name="Afonso C.L."/>
            <person name="Miller P.J."/>
            <person name="Scott M.A."/>
            <person name="Spackman E."/>
            <person name="Goraichik I."/>
            <person name="Dimitrov K.M."/>
            <person name="Suarez D.L."/>
            <person name="Swayne D.E."/>
        </authorList>
    </citation>
    <scope>NUCLEOTIDE SEQUENCE [LARGE SCALE GENOMIC DNA]</scope>
    <source>
        <strain evidence="2">LMG 28154</strain>
    </source>
</reference>
<keyword evidence="3" id="KW-1185">Reference proteome</keyword>
<accession>A0A103DYI2</accession>
<gene>
    <name evidence="2" type="ORF">BSIN_2765</name>
    <name evidence="1" type="ORF">WS67_19455</name>
</gene>
<dbReference type="Proteomes" id="UP000198460">
    <property type="component" value="Unassembled WGS sequence"/>
</dbReference>
<dbReference type="EMBL" id="LOWA01000046">
    <property type="protein sequence ID" value="KVE25055.1"/>
    <property type="molecule type" value="Genomic_DNA"/>
</dbReference>
<evidence type="ECO:0000313" key="1">
    <source>
        <dbReference type="EMBL" id="KVE25055.1"/>
    </source>
</evidence>
<reference evidence="1 3" key="1">
    <citation type="submission" date="2015-11" db="EMBL/GenBank/DDBJ databases">
        <title>Expanding the genomic diversity of Burkholderia species for the development of highly accurate diagnostics.</title>
        <authorList>
            <person name="Sahl J."/>
            <person name="Keim P."/>
            <person name="Wagner D."/>
        </authorList>
    </citation>
    <scope>NUCLEOTIDE SEQUENCE [LARGE SCALE GENOMIC DNA]</scope>
    <source>
        <strain evidence="1 3">TSV85</strain>
    </source>
</reference>
<protein>
    <submittedName>
        <fullName evidence="1">Uncharacterized protein</fullName>
    </submittedName>
</protein>
<dbReference type="EMBL" id="FXAN01000042">
    <property type="protein sequence ID" value="SMF99582.1"/>
    <property type="molecule type" value="Genomic_DNA"/>
</dbReference>
<name>A0A103DYI2_9BURK</name>
<dbReference type="AlphaFoldDB" id="A0A103DYI2"/>
<organism evidence="1 3">
    <name type="scientific">Burkholderia singularis</name>
    <dbReference type="NCBI Taxonomy" id="1503053"/>
    <lineage>
        <taxon>Bacteria</taxon>
        <taxon>Pseudomonadati</taxon>
        <taxon>Pseudomonadota</taxon>
        <taxon>Betaproteobacteria</taxon>
        <taxon>Burkholderiales</taxon>
        <taxon>Burkholderiaceae</taxon>
        <taxon>Burkholderia</taxon>
        <taxon>pseudomallei group</taxon>
    </lineage>
</organism>
<sequence>MVYRATMHNARTLASAFMTNHAGVRRDTFAGANAGRQNRYRTLHVRMQRRQQPPIAMRLRLAGAMGDAGYRGPRA</sequence>
<proteinExistence type="predicted"/>
<evidence type="ECO:0000313" key="4">
    <source>
        <dbReference type="Proteomes" id="UP000198460"/>
    </source>
</evidence>
<evidence type="ECO:0000313" key="2">
    <source>
        <dbReference type="EMBL" id="SMF99582.1"/>
    </source>
</evidence>